<evidence type="ECO:0000313" key="3">
    <source>
        <dbReference type="WBParaSite" id="Pan_g8340.t1"/>
    </source>
</evidence>
<reference evidence="2" key="1">
    <citation type="journal article" date="2013" name="Genetics">
        <title>The draft genome and transcriptome of Panagrellus redivivus are shaped by the harsh demands of a free-living lifestyle.</title>
        <authorList>
            <person name="Srinivasan J."/>
            <person name="Dillman A.R."/>
            <person name="Macchietto M.G."/>
            <person name="Heikkinen L."/>
            <person name="Lakso M."/>
            <person name="Fracchia K.M."/>
            <person name="Antoshechkin I."/>
            <person name="Mortazavi A."/>
            <person name="Wong G."/>
            <person name="Sternberg P.W."/>
        </authorList>
    </citation>
    <scope>NUCLEOTIDE SEQUENCE [LARGE SCALE GENOMIC DNA]</scope>
    <source>
        <strain evidence="2">MT8872</strain>
    </source>
</reference>
<feature type="region of interest" description="Disordered" evidence="1">
    <location>
        <begin position="120"/>
        <end position="141"/>
    </location>
</feature>
<evidence type="ECO:0000256" key="1">
    <source>
        <dbReference type="SAM" id="MobiDB-lite"/>
    </source>
</evidence>
<evidence type="ECO:0000313" key="2">
    <source>
        <dbReference type="Proteomes" id="UP000492821"/>
    </source>
</evidence>
<name>A0A7E5A1N4_PANRE</name>
<keyword evidence="2" id="KW-1185">Reference proteome</keyword>
<dbReference type="AlphaFoldDB" id="A0A7E5A1N4"/>
<protein>
    <submittedName>
        <fullName evidence="3">Uncharacterized protein</fullName>
    </submittedName>
</protein>
<dbReference type="Proteomes" id="UP000492821">
    <property type="component" value="Unassembled WGS sequence"/>
</dbReference>
<accession>A0A7E5A1N4</accession>
<reference evidence="3" key="2">
    <citation type="submission" date="2020-10" db="UniProtKB">
        <authorList>
            <consortium name="WormBaseParasite"/>
        </authorList>
    </citation>
    <scope>IDENTIFICATION</scope>
</reference>
<proteinExistence type="predicted"/>
<organism evidence="2 3">
    <name type="scientific">Panagrellus redivivus</name>
    <name type="common">Microworm</name>
    <dbReference type="NCBI Taxonomy" id="6233"/>
    <lineage>
        <taxon>Eukaryota</taxon>
        <taxon>Metazoa</taxon>
        <taxon>Ecdysozoa</taxon>
        <taxon>Nematoda</taxon>
        <taxon>Chromadorea</taxon>
        <taxon>Rhabditida</taxon>
        <taxon>Tylenchina</taxon>
        <taxon>Panagrolaimomorpha</taxon>
        <taxon>Panagrolaimoidea</taxon>
        <taxon>Panagrolaimidae</taxon>
        <taxon>Panagrellus</taxon>
    </lineage>
</organism>
<dbReference type="WBParaSite" id="Pan_g8340.t1">
    <property type="protein sequence ID" value="Pan_g8340.t1"/>
    <property type="gene ID" value="Pan_g8340"/>
</dbReference>
<sequence>MPVAMTSLLRLLKPTRLPASNRIRPVMFAIIESAEGVDAPVSANIRFWLKLVNHVVRSLTNAVAFTISIVLRTCHMKTKFDETDEQAIVNQNQSTSMTDKHNNISQRSAPILKQMLKVGEGHESLRDRRNQSTARDDNDQI</sequence>